<reference evidence="3 4" key="1">
    <citation type="submission" date="2019-05" db="EMBL/GenBank/DDBJ databases">
        <authorList>
            <person name="Narsing Rao M.P."/>
            <person name="Li W.J."/>
        </authorList>
    </citation>
    <scope>NUCLEOTIDE SEQUENCE [LARGE SCALE GENOMIC DNA]</scope>
    <source>
        <strain evidence="3 4">SYSU_K30003</strain>
    </source>
</reference>
<keyword evidence="4" id="KW-1185">Reference proteome</keyword>
<dbReference type="Proteomes" id="UP000309676">
    <property type="component" value="Unassembled WGS sequence"/>
</dbReference>
<evidence type="ECO:0000256" key="2">
    <source>
        <dbReference type="SAM" id="SignalP"/>
    </source>
</evidence>
<organism evidence="3 4">
    <name type="scientific">Paenibacillus antri</name>
    <dbReference type="NCBI Taxonomy" id="2582848"/>
    <lineage>
        <taxon>Bacteria</taxon>
        <taxon>Bacillati</taxon>
        <taxon>Bacillota</taxon>
        <taxon>Bacilli</taxon>
        <taxon>Bacillales</taxon>
        <taxon>Paenibacillaceae</taxon>
        <taxon>Paenibacillus</taxon>
    </lineage>
</organism>
<keyword evidence="1" id="KW-1133">Transmembrane helix</keyword>
<evidence type="ECO:0000256" key="1">
    <source>
        <dbReference type="SAM" id="Phobius"/>
    </source>
</evidence>
<feature type="transmembrane region" description="Helical" evidence="1">
    <location>
        <begin position="87"/>
        <end position="107"/>
    </location>
</feature>
<sequence>MQGRIAIWPALLSAAVSVLFHAAHAAAMIAAAGATGLHAHAHHAHGGASGWTAWLGWGANAVTLALCVVLFASYVRHRRDDRRKAASHLAVCLTSFAVVAATTAWSVL</sequence>
<name>A0A5R9GFM7_9BACL</name>
<feature type="signal peptide" evidence="2">
    <location>
        <begin position="1"/>
        <end position="25"/>
    </location>
</feature>
<evidence type="ECO:0000313" key="4">
    <source>
        <dbReference type="Proteomes" id="UP000309676"/>
    </source>
</evidence>
<keyword evidence="1" id="KW-0812">Transmembrane</keyword>
<proteinExistence type="predicted"/>
<dbReference type="EMBL" id="VCIW01000001">
    <property type="protein sequence ID" value="TLS53989.1"/>
    <property type="molecule type" value="Genomic_DNA"/>
</dbReference>
<accession>A0A5R9GFM7</accession>
<evidence type="ECO:0008006" key="5">
    <source>
        <dbReference type="Google" id="ProtNLM"/>
    </source>
</evidence>
<keyword evidence="1" id="KW-0472">Membrane</keyword>
<feature type="chain" id="PRO_5024287730" description="DUF5134 domain-containing protein" evidence="2">
    <location>
        <begin position="26"/>
        <end position="108"/>
    </location>
</feature>
<protein>
    <recommendedName>
        <fullName evidence="5">DUF5134 domain-containing protein</fullName>
    </recommendedName>
</protein>
<dbReference type="AlphaFoldDB" id="A0A5R9GFM7"/>
<gene>
    <name evidence="3" type="ORF">FE782_01165</name>
</gene>
<feature type="transmembrane region" description="Helical" evidence="1">
    <location>
        <begin position="55"/>
        <end position="75"/>
    </location>
</feature>
<evidence type="ECO:0000313" key="3">
    <source>
        <dbReference type="EMBL" id="TLS53989.1"/>
    </source>
</evidence>
<dbReference type="RefSeq" id="WP_138191656.1">
    <property type="nucleotide sequence ID" value="NZ_VCIW01000001.1"/>
</dbReference>
<keyword evidence="2" id="KW-0732">Signal</keyword>
<comment type="caution">
    <text evidence="3">The sequence shown here is derived from an EMBL/GenBank/DDBJ whole genome shotgun (WGS) entry which is preliminary data.</text>
</comment>